<dbReference type="SUPFAM" id="SSF55729">
    <property type="entry name" value="Acyl-CoA N-acyltransferases (Nat)"/>
    <property type="match status" value="1"/>
</dbReference>
<feature type="domain" description="N-acetyltransferase" evidence="1">
    <location>
        <begin position="12"/>
        <end position="168"/>
    </location>
</feature>
<evidence type="ECO:0000259" key="1">
    <source>
        <dbReference type="PROSITE" id="PS51186"/>
    </source>
</evidence>
<dbReference type="Proteomes" id="UP000836597">
    <property type="component" value="Chromosome"/>
</dbReference>
<dbReference type="Pfam" id="PF00583">
    <property type="entry name" value="Acetyltransf_1"/>
    <property type="match status" value="1"/>
</dbReference>
<sequence>MAEATKRSWSNWIIRRATKDDIPILVRMRQNLQFHMETANERILKHSEVWKQRLPEYYGEILCKSDFLVLVASGEESGQVAGMAVGQLIEDRNMEVWRYVKIGDVWVDAGFRRHGICSLLLNEMMRAFQELGVNTFTLNYVVNNIEAESAWKALGFEPVIRGCVAERQ</sequence>
<name>A0A8S0XWZ3_9FIRM</name>
<gene>
    <name evidence="3" type="ORF">DEACI_1641</name>
    <name evidence="2" type="ORF">DEACI_2033</name>
</gene>
<evidence type="ECO:0000313" key="2">
    <source>
        <dbReference type="EMBL" id="CAA7601367.1"/>
    </source>
</evidence>
<organism evidence="2">
    <name type="scientific">Acididesulfobacillus acetoxydans</name>
    <dbReference type="NCBI Taxonomy" id="1561005"/>
    <lineage>
        <taxon>Bacteria</taxon>
        <taxon>Bacillati</taxon>
        <taxon>Bacillota</taxon>
        <taxon>Clostridia</taxon>
        <taxon>Eubacteriales</taxon>
        <taxon>Peptococcaceae</taxon>
        <taxon>Acididesulfobacillus</taxon>
    </lineage>
</organism>
<dbReference type="EMBL" id="LR746496">
    <property type="protein sequence ID" value="CAA7601367.1"/>
    <property type="molecule type" value="Genomic_DNA"/>
</dbReference>
<dbReference type="InterPro" id="IPR000182">
    <property type="entry name" value="GNAT_dom"/>
</dbReference>
<protein>
    <submittedName>
        <fullName evidence="3">Acyl-CoA N-acyltransferase</fullName>
    </submittedName>
    <submittedName>
        <fullName evidence="2">Gcn5-related N-acetyltransferase (GNAT) domain protein</fullName>
        <ecNumber evidence="2">2.3.1.-</ecNumber>
    </submittedName>
</protein>
<dbReference type="InterPro" id="IPR016181">
    <property type="entry name" value="Acyl_CoA_acyltransferase"/>
</dbReference>
<dbReference type="PROSITE" id="PS51186">
    <property type="entry name" value="GNAT"/>
    <property type="match status" value="1"/>
</dbReference>
<dbReference type="RefSeq" id="WP_240984902.1">
    <property type="nucleotide sequence ID" value="NZ_CDGJ01000043.1"/>
</dbReference>
<evidence type="ECO:0000313" key="3">
    <source>
        <dbReference type="EMBL" id="CEJ07183.1"/>
    </source>
</evidence>
<keyword evidence="2" id="KW-0012">Acyltransferase</keyword>
<dbReference type="Gene3D" id="3.40.630.30">
    <property type="match status" value="1"/>
</dbReference>
<dbReference type="GO" id="GO:0016747">
    <property type="term" value="F:acyltransferase activity, transferring groups other than amino-acyl groups"/>
    <property type="evidence" value="ECO:0007669"/>
    <property type="project" value="InterPro"/>
</dbReference>
<dbReference type="EC" id="2.3.1.-" evidence="2"/>
<dbReference type="CDD" id="cd04301">
    <property type="entry name" value="NAT_SF"/>
    <property type="match status" value="1"/>
</dbReference>
<proteinExistence type="predicted"/>
<evidence type="ECO:0000313" key="4">
    <source>
        <dbReference type="Proteomes" id="UP001071230"/>
    </source>
</evidence>
<dbReference type="Proteomes" id="UP001071230">
    <property type="component" value="Unassembled WGS sequence"/>
</dbReference>
<keyword evidence="4" id="KW-1185">Reference proteome</keyword>
<keyword evidence="2" id="KW-0808">Transferase</keyword>
<dbReference type="EMBL" id="CDGJ01000043">
    <property type="protein sequence ID" value="CEJ07183.1"/>
    <property type="molecule type" value="Genomic_DNA"/>
</dbReference>
<dbReference type="KEGG" id="aacx:DEACI_2033"/>
<accession>A0A8S0XWZ3</accession>
<reference evidence="3" key="1">
    <citation type="submission" date="2014-11" db="EMBL/GenBank/DDBJ databases">
        <authorList>
            <person name="Hornung B.V."/>
        </authorList>
    </citation>
    <scope>NUCLEOTIDE SEQUENCE</scope>
    <source>
        <strain evidence="3">INE</strain>
    </source>
</reference>
<dbReference type="AlphaFoldDB" id="A0A8S0XWZ3"/>
<reference evidence="2" key="2">
    <citation type="submission" date="2020-01" db="EMBL/GenBank/DDBJ databases">
        <authorList>
            <person name="Hornung B."/>
        </authorList>
    </citation>
    <scope>NUCLEOTIDE SEQUENCE</scope>
    <source>
        <strain evidence="2">PacBioINE</strain>
    </source>
</reference>